<dbReference type="InterPro" id="IPR036412">
    <property type="entry name" value="HAD-like_sf"/>
</dbReference>
<dbReference type="PANTHER" id="PTHR43520">
    <property type="entry name" value="ATP7, ISOFORM B"/>
    <property type="match status" value="1"/>
</dbReference>
<evidence type="ECO:0000256" key="13">
    <source>
        <dbReference type="SAM" id="Phobius"/>
    </source>
</evidence>
<proteinExistence type="inferred from homology"/>
<feature type="domain" description="HMA" evidence="14">
    <location>
        <begin position="11"/>
        <end position="77"/>
    </location>
</feature>
<organism evidence="15 16">
    <name type="scientific">Pyrodictium delaneyi</name>
    <dbReference type="NCBI Taxonomy" id="1273541"/>
    <lineage>
        <taxon>Archaea</taxon>
        <taxon>Thermoproteota</taxon>
        <taxon>Thermoprotei</taxon>
        <taxon>Desulfurococcales</taxon>
        <taxon>Pyrodictiaceae</taxon>
        <taxon>Pyrodictium</taxon>
    </lineage>
</organism>
<name>A0A211YR20_9CREN</name>
<dbReference type="PRINTS" id="PR00943">
    <property type="entry name" value="CUATPASE"/>
</dbReference>
<dbReference type="InterPro" id="IPR001757">
    <property type="entry name" value="P_typ_ATPase"/>
</dbReference>
<keyword evidence="10 13" id="KW-1133">Transmembrane helix</keyword>
<evidence type="ECO:0000256" key="9">
    <source>
        <dbReference type="ARBA" id="ARBA00022967"/>
    </source>
</evidence>
<dbReference type="PROSITE" id="PS01229">
    <property type="entry name" value="COF_2"/>
    <property type="match status" value="1"/>
</dbReference>
<evidence type="ECO:0000256" key="4">
    <source>
        <dbReference type="ARBA" id="ARBA00022475"/>
    </source>
</evidence>
<dbReference type="SFLD" id="SFLDF00027">
    <property type="entry name" value="p-type_atpase"/>
    <property type="match status" value="1"/>
</dbReference>
<dbReference type="InterPro" id="IPR036163">
    <property type="entry name" value="HMA_dom_sf"/>
</dbReference>
<dbReference type="FunFam" id="2.70.150.10:FF:000020">
    <property type="entry name" value="Copper-exporting P-type ATPase A"/>
    <property type="match status" value="1"/>
</dbReference>
<evidence type="ECO:0000256" key="7">
    <source>
        <dbReference type="ARBA" id="ARBA00022741"/>
    </source>
</evidence>
<reference evidence="15 16" key="1">
    <citation type="submission" date="2017-05" db="EMBL/GenBank/DDBJ databases">
        <title>The draft genome of the hyperthermophilic archaeon 'Pyrodictium delaneyi strain Hulk', an iron and nitrate reducer, reveals the capacity for sulfate reduction.</title>
        <authorList>
            <person name="Demey L.M."/>
            <person name="Miller C."/>
            <person name="Manzella M."/>
            <person name="Reguera G."/>
            <person name="Kashefi K."/>
        </authorList>
    </citation>
    <scope>NUCLEOTIDE SEQUENCE [LARGE SCALE GENOMIC DNA]</scope>
    <source>
        <strain evidence="15 16">Hulk</strain>
    </source>
</reference>
<dbReference type="NCBIfam" id="TIGR01511">
    <property type="entry name" value="ATPase-IB1_Cu"/>
    <property type="match status" value="1"/>
</dbReference>
<keyword evidence="5 13" id="KW-0812">Transmembrane</keyword>
<dbReference type="InterPro" id="IPR044492">
    <property type="entry name" value="P_typ_ATPase_HD_dom"/>
</dbReference>
<dbReference type="GO" id="GO:0016887">
    <property type="term" value="F:ATP hydrolysis activity"/>
    <property type="evidence" value="ECO:0007669"/>
    <property type="project" value="InterPro"/>
</dbReference>
<dbReference type="GO" id="GO:0005886">
    <property type="term" value="C:plasma membrane"/>
    <property type="evidence" value="ECO:0007669"/>
    <property type="project" value="UniProtKB-SubCell"/>
</dbReference>
<evidence type="ECO:0000256" key="3">
    <source>
        <dbReference type="ARBA" id="ARBA00022448"/>
    </source>
</evidence>
<dbReference type="PANTHER" id="PTHR43520:SF8">
    <property type="entry name" value="P-TYPE CU(+) TRANSPORTER"/>
    <property type="match status" value="1"/>
</dbReference>
<evidence type="ECO:0000256" key="1">
    <source>
        <dbReference type="ARBA" id="ARBA00004651"/>
    </source>
</evidence>
<dbReference type="InterPro" id="IPR023298">
    <property type="entry name" value="ATPase_P-typ_TM_dom_sf"/>
</dbReference>
<feature type="transmembrane region" description="Helical" evidence="13">
    <location>
        <begin position="756"/>
        <end position="775"/>
    </location>
</feature>
<evidence type="ECO:0000256" key="2">
    <source>
        <dbReference type="ARBA" id="ARBA00006024"/>
    </source>
</evidence>
<dbReference type="EMBL" id="NCQP01000001">
    <property type="protein sequence ID" value="OWJ55459.1"/>
    <property type="molecule type" value="Genomic_DNA"/>
</dbReference>
<dbReference type="InterPro" id="IPR006121">
    <property type="entry name" value="HMA_dom"/>
</dbReference>
<dbReference type="PROSITE" id="PS01047">
    <property type="entry name" value="HMA_1"/>
    <property type="match status" value="1"/>
</dbReference>
<dbReference type="Gene3D" id="3.30.70.100">
    <property type="match status" value="2"/>
</dbReference>
<dbReference type="NCBIfam" id="TIGR01494">
    <property type="entry name" value="ATPase_P-type"/>
    <property type="match status" value="1"/>
</dbReference>
<dbReference type="RefSeq" id="WP_055408575.1">
    <property type="nucleotide sequence ID" value="NZ_CP013011.1"/>
</dbReference>
<evidence type="ECO:0000313" key="16">
    <source>
        <dbReference type="Proteomes" id="UP000196694"/>
    </source>
</evidence>
<keyword evidence="4" id="KW-1003">Cell membrane</keyword>
<comment type="similarity">
    <text evidence="2">Belongs to the cation transport ATPase (P-type) (TC 3.A.3) family. Type IB subfamily.</text>
</comment>
<dbReference type="SFLD" id="SFLDS00003">
    <property type="entry name" value="Haloacid_Dehalogenase"/>
    <property type="match status" value="1"/>
</dbReference>
<feature type="transmembrane region" description="Helical" evidence="13">
    <location>
        <begin position="447"/>
        <end position="473"/>
    </location>
</feature>
<protein>
    <submittedName>
        <fullName evidence="15">Copper-translocating P-type ATPase</fullName>
    </submittedName>
</protein>
<dbReference type="InterPro" id="IPR023299">
    <property type="entry name" value="ATPase_P-typ_cyto_dom_N"/>
</dbReference>
<feature type="transmembrane region" description="Helical" evidence="13">
    <location>
        <begin position="414"/>
        <end position="435"/>
    </location>
</feature>
<dbReference type="PRINTS" id="PR00119">
    <property type="entry name" value="CATATPASE"/>
</dbReference>
<dbReference type="SUPFAM" id="SSF56784">
    <property type="entry name" value="HAD-like"/>
    <property type="match status" value="1"/>
</dbReference>
<dbReference type="SUPFAM" id="SSF81653">
    <property type="entry name" value="Calcium ATPase, transduction domain A"/>
    <property type="match status" value="1"/>
</dbReference>
<evidence type="ECO:0000256" key="12">
    <source>
        <dbReference type="ARBA" id="ARBA00023136"/>
    </source>
</evidence>
<evidence type="ECO:0000256" key="11">
    <source>
        <dbReference type="ARBA" id="ARBA00023065"/>
    </source>
</evidence>
<feature type="transmembrane region" description="Helical" evidence="13">
    <location>
        <begin position="203"/>
        <end position="225"/>
    </location>
</feature>
<keyword evidence="7" id="KW-0547">Nucleotide-binding</keyword>
<feature type="domain" description="HMA" evidence="14">
    <location>
        <begin position="79"/>
        <end position="145"/>
    </location>
</feature>
<gene>
    <name evidence="15" type="ORF">Pdsh_01275</name>
</gene>
<evidence type="ECO:0000256" key="8">
    <source>
        <dbReference type="ARBA" id="ARBA00022840"/>
    </source>
</evidence>
<dbReference type="FunFam" id="3.40.50.1000:FF:000020">
    <property type="entry name" value="Probable cation-transporting P-type ATPase"/>
    <property type="match status" value="1"/>
</dbReference>
<keyword evidence="8" id="KW-0067">ATP-binding</keyword>
<dbReference type="PRINTS" id="PR00942">
    <property type="entry name" value="CUATPASEI"/>
</dbReference>
<comment type="subcellular location">
    <subcellularLocation>
        <location evidence="1">Cell membrane</location>
        <topology evidence="1">Multi-pass membrane protein</topology>
    </subcellularLocation>
</comment>
<dbReference type="Pfam" id="PF00702">
    <property type="entry name" value="Hydrolase"/>
    <property type="match status" value="1"/>
</dbReference>
<dbReference type="AlphaFoldDB" id="A0A211YR20"/>
<keyword evidence="3" id="KW-0813">Transport</keyword>
<dbReference type="GO" id="GO:0005507">
    <property type="term" value="F:copper ion binding"/>
    <property type="evidence" value="ECO:0007669"/>
    <property type="project" value="TreeGrafter"/>
</dbReference>
<feature type="transmembrane region" description="Helical" evidence="13">
    <location>
        <begin position="172"/>
        <end position="191"/>
    </location>
</feature>
<dbReference type="InterPro" id="IPR018303">
    <property type="entry name" value="ATPase_P-typ_P_site"/>
</dbReference>
<evidence type="ECO:0000256" key="10">
    <source>
        <dbReference type="ARBA" id="ARBA00022989"/>
    </source>
</evidence>
<dbReference type="SFLD" id="SFLDG00002">
    <property type="entry name" value="C1.7:_P-type_atpase_like"/>
    <property type="match status" value="1"/>
</dbReference>
<feature type="transmembrane region" description="Helical" evidence="13">
    <location>
        <begin position="264"/>
        <end position="280"/>
    </location>
</feature>
<dbReference type="Gene3D" id="2.70.150.10">
    <property type="entry name" value="Calcium-transporting ATPase, cytoplasmic transduction domain A"/>
    <property type="match status" value="1"/>
</dbReference>
<keyword evidence="16" id="KW-1185">Reference proteome</keyword>
<dbReference type="Pfam" id="PF00122">
    <property type="entry name" value="E1-E2_ATPase"/>
    <property type="match status" value="1"/>
</dbReference>
<dbReference type="InterPro" id="IPR023214">
    <property type="entry name" value="HAD_sf"/>
</dbReference>
<accession>A0A211YR20</accession>
<dbReference type="InterPro" id="IPR027256">
    <property type="entry name" value="P-typ_ATPase_IB"/>
</dbReference>
<evidence type="ECO:0000313" key="15">
    <source>
        <dbReference type="EMBL" id="OWJ55459.1"/>
    </source>
</evidence>
<keyword evidence="6" id="KW-0479">Metal-binding</keyword>
<dbReference type="CDD" id="cd02094">
    <property type="entry name" value="P-type_ATPase_Cu-like"/>
    <property type="match status" value="1"/>
</dbReference>
<dbReference type="GeneID" id="26099213"/>
<dbReference type="FunFam" id="3.30.70.100:FF:000005">
    <property type="entry name" value="Copper-exporting P-type ATPase A"/>
    <property type="match status" value="1"/>
</dbReference>
<dbReference type="Gene3D" id="3.40.1110.10">
    <property type="entry name" value="Calcium-transporting ATPase, cytoplasmic domain N"/>
    <property type="match status" value="1"/>
</dbReference>
<dbReference type="PROSITE" id="PS50846">
    <property type="entry name" value="HMA_2"/>
    <property type="match status" value="2"/>
</dbReference>
<dbReference type="InterPro" id="IPR008250">
    <property type="entry name" value="ATPase_P-typ_transduc_dom_A_sf"/>
</dbReference>
<dbReference type="SUPFAM" id="SSF81665">
    <property type="entry name" value="Calcium ATPase, transmembrane domain M"/>
    <property type="match status" value="1"/>
</dbReference>
<evidence type="ECO:0000256" key="5">
    <source>
        <dbReference type="ARBA" id="ARBA00022692"/>
    </source>
</evidence>
<evidence type="ECO:0000259" key="14">
    <source>
        <dbReference type="PROSITE" id="PS50846"/>
    </source>
</evidence>
<keyword evidence="11" id="KW-0406">Ion transport</keyword>
<dbReference type="GO" id="GO:0055070">
    <property type="term" value="P:copper ion homeostasis"/>
    <property type="evidence" value="ECO:0007669"/>
    <property type="project" value="TreeGrafter"/>
</dbReference>
<dbReference type="NCBIfam" id="TIGR01525">
    <property type="entry name" value="ATPase-IB_hvy"/>
    <property type="match status" value="1"/>
</dbReference>
<dbReference type="InterPro" id="IPR017969">
    <property type="entry name" value="Heavy-metal-associated_CS"/>
</dbReference>
<sequence length="811" mass="87292">MRITTEEQRRAAMKLRVLGMHCANCAVTIEKALRRVNGVSGVSVNFATGEAVVEFDPSTTSLKDIVRVVREVGYDVYREEAVFIIENLSTPSDELTIENKLSKIPGVVEVKALHTAKKVIVTYNPLTLTVDEIRKHLESMGYRVVEVGAEESDLEGIEQRIAEREVAELRRLVLLSLPPSIILALLMYLAKPLLGLPKQVVDLAGFLIATFVLVVGGRRFFVGAVRSLRNLSAGMDTLVALGSGAAYVLSVAAMFGLIESETYFEAPAFIVSFILLGRYIEAKMKLRTGEAVRKLLELQPPVARLVKDGAEEEVPLSRVRVGDLVAVKSGERIPVDGIVEEGHGYVDESMVTGEPIPVEKKPGDPVIAGTMLTTGYLRVRVTRVGKDTVLAQIVRLVRHAQAGKPPIQRLVDRVAGVFAWLVMGIAAAVFIYWYFVAGLPLGKALVFLASVLLIACPCALGLASPLAVVAGLGQAARWGVVIRNVESIEKAVKLTMVVFDKTGTLTIGRPEVIEIVTYGFPRDELLALAAAAEKRSEHPIARSIVEAARKAGVEPPEPESFTAIPGQGVVAVVSGGTVAVGNEKLMKGFEVDLAQAEEDVRRLRELGATIVYVAVDGKLAGVVAVADRPRPHAREVIETLHRMGLRVAMLTGDNRVTAWAVARQLGIDHVIAEASPEDKAEMIRGLQRRSEVVAMVGDGINDAASLAQADVGIAMGRGTDIAKEAGDIILVRDDLRGVVTAIKAARGIYRLIRLNLLWAFLYNATLIPVAAGALYPSHGLMLRPEAAAAAMALSSISVTLNTLLLSRRLIQ</sequence>
<dbReference type="Proteomes" id="UP000196694">
    <property type="component" value="Unassembled WGS sequence"/>
</dbReference>
<dbReference type="CDD" id="cd00371">
    <property type="entry name" value="HMA"/>
    <property type="match status" value="2"/>
</dbReference>
<dbReference type="GO" id="GO:0043682">
    <property type="term" value="F:P-type divalent copper transporter activity"/>
    <property type="evidence" value="ECO:0007669"/>
    <property type="project" value="TreeGrafter"/>
</dbReference>
<dbReference type="GO" id="GO:0005524">
    <property type="term" value="F:ATP binding"/>
    <property type="evidence" value="ECO:0007669"/>
    <property type="project" value="UniProtKB-KW"/>
</dbReference>
<dbReference type="Pfam" id="PF00403">
    <property type="entry name" value="HMA"/>
    <property type="match status" value="1"/>
</dbReference>
<comment type="caution">
    <text evidence="15">The sequence shown here is derived from an EMBL/GenBank/DDBJ whole genome shotgun (WGS) entry which is preliminary data.</text>
</comment>
<keyword evidence="9" id="KW-1278">Translocase</keyword>
<dbReference type="SUPFAM" id="SSF55008">
    <property type="entry name" value="HMA, heavy metal-associated domain"/>
    <property type="match status" value="2"/>
</dbReference>
<feature type="transmembrane region" description="Helical" evidence="13">
    <location>
        <begin position="237"/>
        <end position="258"/>
    </location>
</feature>
<dbReference type="InterPro" id="IPR059000">
    <property type="entry name" value="ATPase_P-type_domA"/>
</dbReference>
<keyword evidence="12 13" id="KW-0472">Membrane</keyword>
<feature type="transmembrane region" description="Helical" evidence="13">
    <location>
        <begin position="787"/>
        <end position="805"/>
    </location>
</feature>
<dbReference type="PROSITE" id="PS00154">
    <property type="entry name" value="ATPASE_E1_E2"/>
    <property type="match status" value="1"/>
</dbReference>
<dbReference type="OrthoDB" id="8588at2157"/>
<evidence type="ECO:0000256" key="6">
    <source>
        <dbReference type="ARBA" id="ARBA00022723"/>
    </source>
</evidence>
<dbReference type="Gene3D" id="3.40.50.1000">
    <property type="entry name" value="HAD superfamily/HAD-like"/>
    <property type="match status" value="1"/>
</dbReference>